<dbReference type="PROSITE" id="PS51162">
    <property type="entry name" value="THYROGLOBULIN_1_2"/>
    <property type="match status" value="4"/>
</dbReference>
<dbReference type="Gene3D" id="4.10.800.10">
    <property type="entry name" value="Thyroglobulin type-1"/>
    <property type="match status" value="4"/>
</dbReference>
<dbReference type="InterPro" id="IPR051950">
    <property type="entry name" value="Dev_reg/Prot_inhib"/>
</dbReference>
<dbReference type="SMART" id="SM00217">
    <property type="entry name" value="WAP"/>
    <property type="match status" value="1"/>
</dbReference>
<keyword evidence="6 7" id="KW-1015">Disulfide bond</keyword>
<evidence type="ECO:0000256" key="6">
    <source>
        <dbReference type="ARBA" id="ARBA00023157"/>
    </source>
</evidence>
<comment type="subcellular location">
    <subcellularLocation>
        <location evidence="1">Secreted</location>
    </subcellularLocation>
</comment>
<dbReference type="InterPro" id="IPR011061">
    <property type="entry name" value="Hirudin/antistatin"/>
</dbReference>
<comment type="caution">
    <text evidence="7">Lacks conserved residue(s) required for the propagation of feature annotation.</text>
</comment>
<feature type="domain" description="Thyroglobulin type-1" evidence="9">
    <location>
        <begin position="606"/>
        <end position="673"/>
    </location>
</feature>
<dbReference type="SUPFAM" id="SSF57262">
    <property type="entry name" value="Leech antihemostatic proteins"/>
    <property type="match status" value="1"/>
</dbReference>
<dbReference type="PROSITE" id="PS00280">
    <property type="entry name" value="BPTI_KUNITZ_1"/>
    <property type="match status" value="1"/>
</dbReference>
<dbReference type="InterPro" id="IPR004094">
    <property type="entry name" value="Antistasin-like"/>
</dbReference>
<evidence type="ECO:0000259" key="11">
    <source>
        <dbReference type="PROSITE" id="PS51390"/>
    </source>
</evidence>
<dbReference type="SMART" id="SM00131">
    <property type="entry name" value="KU"/>
    <property type="match status" value="1"/>
</dbReference>
<dbReference type="EMBL" id="JASPKZ010007730">
    <property type="protein sequence ID" value="KAJ9582850.1"/>
    <property type="molecule type" value="Genomic_DNA"/>
</dbReference>
<dbReference type="FunFam" id="4.10.410.10:FF:000020">
    <property type="entry name" value="Collagen, type VI, alpha 3"/>
    <property type="match status" value="1"/>
</dbReference>
<feature type="disulfide bond" evidence="7">
    <location>
        <begin position="400"/>
        <end position="407"/>
    </location>
</feature>
<dbReference type="InterPro" id="IPR002223">
    <property type="entry name" value="Kunitz_BPTI"/>
</dbReference>
<evidence type="ECO:0000259" key="10">
    <source>
        <dbReference type="PROSITE" id="PS51252"/>
    </source>
</evidence>
<evidence type="ECO:0000256" key="1">
    <source>
        <dbReference type="ARBA" id="ARBA00004613"/>
    </source>
</evidence>
<evidence type="ECO:0000313" key="12">
    <source>
        <dbReference type="EMBL" id="KAJ9582850.1"/>
    </source>
</evidence>
<feature type="domain" description="Thyroglobulin type-1" evidence="9">
    <location>
        <begin position="174"/>
        <end position="250"/>
    </location>
</feature>
<dbReference type="InterPro" id="IPR000716">
    <property type="entry name" value="Thyroglobulin_1"/>
</dbReference>
<keyword evidence="13" id="KW-1185">Reference proteome</keyword>
<dbReference type="SUPFAM" id="SSF57610">
    <property type="entry name" value="Thyroglobulin type-1 domain"/>
    <property type="match status" value="4"/>
</dbReference>
<dbReference type="PROSITE" id="PS50279">
    <property type="entry name" value="BPTI_KUNITZ_2"/>
    <property type="match status" value="1"/>
</dbReference>
<feature type="domain" description="WAP" evidence="11">
    <location>
        <begin position="310"/>
        <end position="357"/>
    </location>
</feature>
<dbReference type="Pfam" id="PF00014">
    <property type="entry name" value="Kunitz_BPTI"/>
    <property type="match status" value="1"/>
</dbReference>
<keyword evidence="4" id="KW-0677">Repeat</keyword>
<gene>
    <name evidence="12" type="ORF">L9F63_022809</name>
</gene>
<keyword evidence="5" id="KW-0722">Serine protease inhibitor</keyword>
<dbReference type="Proteomes" id="UP001233999">
    <property type="component" value="Unassembled WGS sequence"/>
</dbReference>
<dbReference type="SUPFAM" id="SSF57362">
    <property type="entry name" value="BPTI-like"/>
    <property type="match status" value="1"/>
</dbReference>
<dbReference type="Pfam" id="PF02822">
    <property type="entry name" value="Antistasin"/>
    <property type="match status" value="3"/>
</dbReference>
<dbReference type="PROSITE" id="PS51390">
    <property type="entry name" value="WAP"/>
    <property type="match status" value="1"/>
</dbReference>
<dbReference type="CDD" id="cd00109">
    <property type="entry name" value="Kunitz-type"/>
    <property type="match status" value="1"/>
</dbReference>
<reference evidence="12" key="1">
    <citation type="journal article" date="2023" name="IScience">
        <title>Live-bearing cockroach genome reveals convergent evolutionary mechanisms linked to viviparity in insects and beyond.</title>
        <authorList>
            <person name="Fouks B."/>
            <person name="Harrison M.C."/>
            <person name="Mikhailova A.A."/>
            <person name="Marchal E."/>
            <person name="English S."/>
            <person name="Carruthers M."/>
            <person name="Jennings E.C."/>
            <person name="Chiamaka E.L."/>
            <person name="Frigard R.A."/>
            <person name="Pippel M."/>
            <person name="Attardo G.M."/>
            <person name="Benoit J.B."/>
            <person name="Bornberg-Bauer E."/>
            <person name="Tobe S.S."/>
        </authorList>
    </citation>
    <scope>NUCLEOTIDE SEQUENCE</scope>
    <source>
        <tissue evidence="12">Testes</tissue>
    </source>
</reference>
<dbReference type="CDD" id="cd00191">
    <property type="entry name" value="TY"/>
    <property type="match status" value="4"/>
</dbReference>
<dbReference type="PROSITE" id="PS00484">
    <property type="entry name" value="THYROGLOBULIN_1_1"/>
    <property type="match status" value="2"/>
</dbReference>
<evidence type="ECO:0000259" key="9">
    <source>
        <dbReference type="PROSITE" id="PS51162"/>
    </source>
</evidence>
<evidence type="ECO:0000256" key="5">
    <source>
        <dbReference type="ARBA" id="ARBA00022900"/>
    </source>
</evidence>
<dbReference type="Pfam" id="PF00095">
    <property type="entry name" value="WAP"/>
    <property type="match status" value="1"/>
</dbReference>
<evidence type="ECO:0000256" key="4">
    <source>
        <dbReference type="ARBA" id="ARBA00022737"/>
    </source>
</evidence>
<dbReference type="PROSITE" id="PS51252">
    <property type="entry name" value="ANTISTASIN"/>
    <property type="match status" value="2"/>
</dbReference>
<feature type="disulfide bond" evidence="7">
    <location>
        <begin position="653"/>
        <end position="673"/>
    </location>
</feature>
<feature type="domain" description="BPTI/Kunitz inhibitor" evidence="8">
    <location>
        <begin position="553"/>
        <end position="603"/>
    </location>
</feature>
<dbReference type="InterPro" id="IPR008197">
    <property type="entry name" value="WAP_dom"/>
</dbReference>
<feature type="domain" description="Antistasin-like" evidence="10">
    <location>
        <begin position="250"/>
        <end position="276"/>
    </location>
</feature>
<organism evidence="12 13">
    <name type="scientific">Diploptera punctata</name>
    <name type="common">Pacific beetle cockroach</name>
    <dbReference type="NCBI Taxonomy" id="6984"/>
    <lineage>
        <taxon>Eukaryota</taxon>
        <taxon>Metazoa</taxon>
        <taxon>Ecdysozoa</taxon>
        <taxon>Arthropoda</taxon>
        <taxon>Hexapoda</taxon>
        <taxon>Insecta</taxon>
        <taxon>Pterygota</taxon>
        <taxon>Neoptera</taxon>
        <taxon>Polyneoptera</taxon>
        <taxon>Dictyoptera</taxon>
        <taxon>Blattodea</taxon>
        <taxon>Blaberoidea</taxon>
        <taxon>Blaberidae</taxon>
        <taxon>Diplopterinae</taxon>
        <taxon>Diploptera</taxon>
    </lineage>
</organism>
<dbReference type="AlphaFoldDB" id="A0AAD8EA18"/>
<dbReference type="PANTHER" id="PTHR12352:SF31">
    <property type="entry name" value="PAPILIN-LIKE PROTEIN"/>
    <property type="match status" value="1"/>
</dbReference>
<comment type="caution">
    <text evidence="12">The sequence shown here is derived from an EMBL/GenBank/DDBJ whole genome shotgun (WGS) entry which is preliminary data.</text>
</comment>
<dbReference type="InterPro" id="IPR036857">
    <property type="entry name" value="Thyroglobulin_1_sf"/>
</dbReference>
<dbReference type="SMART" id="SM00211">
    <property type="entry name" value="TY"/>
    <property type="match status" value="4"/>
</dbReference>
<dbReference type="PRINTS" id="PR00759">
    <property type="entry name" value="BASICPTASE"/>
</dbReference>
<evidence type="ECO:0000256" key="3">
    <source>
        <dbReference type="ARBA" id="ARBA00022690"/>
    </source>
</evidence>
<dbReference type="GO" id="GO:0005615">
    <property type="term" value="C:extracellular space"/>
    <property type="evidence" value="ECO:0007669"/>
    <property type="project" value="TreeGrafter"/>
</dbReference>
<dbReference type="Gene3D" id="4.10.75.10">
    <property type="entry name" value="Elafin-like"/>
    <property type="match status" value="1"/>
</dbReference>
<feature type="domain" description="Thyroglobulin type-1" evidence="9">
    <location>
        <begin position="707"/>
        <end position="764"/>
    </location>
</feature>
<accession>A0AAD8EA18</accession>
<dbReference type="InterPro" id="IPR020901">
    <property type="entry name" value="Prtase_inh_Kunz-CS"/>
</dbReference>
<sequence length="830" mass="91735">MYRSVRLSTDSLRQDSAVGMDSFVGAWTHKGNKLPRSMGPGDTVKCLSYKPQGRSLSTSSCDKNICAQVCEYGFKVDENGCPTCECDDPCVGFPCGPGEECVAVRDENCDGFLCHMYPQCQPFQLEQARPPTNAQVRSSCGDVFGEKLLDLSYSCRIPNISYSAPYGINLKIMFSVCEYLRDFSDKMEGTREGMRLALPPPKCHMGNGLYEATQCDRGECWCVDSFGTEIPGTKTRGPTACEALREELGCLDLTCRLGCDYGFQLDRDTRCPLCECRNPCDGVTCSVGESCQMVEVNCEGEYCPPVPACLPNKPGQCPYLVPVGNGSCDYECRSDLNCNGSEKCCSNGCGTQCIAPVMLTACQHRRAILEHKAHETGIPASQMYLPQCREEDGSFEPVQCHPKSRQCWCVDNKGDELPGTRAPPDVQPSCAGNIPSNCPAFRCAPCPYGYQMDLSGCPTCTCKDLCAEISCYEEGEACRLVEVSCTDQPCPPVPMCLPRRENPCLTGHPLLEPGSTDMVQCGPNGSPCPSSHKCHLSPFGEYAVCCPKPRDVCFEPMDAGTCEDDEPRWYFDSQNNTCSQFKFGGCSGNQNNFDSQETCNAVCPVLSQCERMREKNQKVSEKYKSTTFIPECNPETGEWEPIQCLKQVGVCWCVNRMGEPIKGTITRETAPKCSSRQARRRMHHEPDFDIEELLKEVATLTEEAPRKTRCQALQEKLYAVNCDADGKFLPTQCFPRKFTECWCVDEAGNQLPNTTTFKRGAKICLPTPVEAVEVRLGFLGSHIQISSDMLIAEVRKVLDKLGAKLRNNLIEAETRPDAFYVTLKLSETTK</sequence>
<feature type="disulfide bond" evidence="7">
    <location>
        <begin position="644"/>
        <end position="651"/>
    </location>
</feature>
<dbReference type="PRINTS" id="PR00003">
    <property type="entry name" value="4DISULPHCORE"/>
</dbReference>
<reference evidence="12" key="2">
    <citation type="submission" date="2023-05" db="EMBL/GenBank/DDBJ databases">
        <authorList>
            <person name="Fouks B."/>
        </authorList>
    </citation>
    <scope>NUCLEOTIDE SEQUENCE</scope>
    <source>
        <strain evidence="12">Stay&amp;Tobe</strain>
        <tissue evidence="12">Testes</tissue>
    </source>
</reference>
<dbReference type="Gene3D" id="2.10.22.10">
    <property type="entry name" value="Antistasin, domain 1"/>
    <property type="match status" value="3"/>
</dbReference>
<keyword evidence="3" id="KW-0646">Protease inhibitor</keyword>
<dbReference type="GO" id="GO:0004867">
    <property type="term" value="F:serine-type endopeptidase inhibitor activity"/>
    <property type="evidence" value="ECO:0007669"/>
    <property type="project" value="UniProtKB-KW"/>
</dbReference>
<dbReference type="Gene3D" id="4.10.410.10">
    <property type="entry name" value="Pancreatic trypsin inhibitor Kunitz domain"/>
    <property type="match status" value="1"/>
</dbReference>
<keyword evidence="2" id="KW-0964">Secreted</keyword>
<feature type="domain" description="Thyroglobulin type-1" evidence="9">
    <location>
        <begin position="359"/>
        <end position="430"/>
    </location>
</feature>
<name>A0AAD8EA18_DIPPU</name>
<evidence type="ECO:0000313" key="13">
    <source>
        <dbReference type="Proteomes" id="UP001233999"/>
    </source>
</evidence>
<dbReference type="InterPro" id="IPR036645">
    <property type="entry name" value="Elafin-like_sf"/>
</dbReference>
<evidence type="ECO:0000256" key="2">
    <source>
        <dbReference type="ARBA" id="ARBA00022525"/>
    </source>
</evidence>
<evidence type="ECO:0000256" key="7">
    <source>
        <dbReference type="PROSITE-ProRule" id="PRU00500"/>
    </source>
</evidence>
<dbReference type="InterPro" id="IPR036880">
    <property type="entry name" value="Kunitz_BPTI_sf"/>
</dbReference>
<dbReference type="Pfam" id="PF00086">
    <property type="entry name" value="Thyroglobulin_1"/>
    <property type="match status" value="4"/>
</dbReference>
<dbReference type="CDD" id="cd00199">
    <property type="entry name" value="WAP"/>
    <property type="match status" value="1"/>
</dbReference>
<dbReference type="PANTHER" id="PTHR12352">
    <property type="entry name" value="SECRETED MODULAR CALCIUM-BINDING PROTEIN"/>
    <property type="match status" value="1"/>
</dbReference>
<protein>
    <submittedName>
        <fullName evidence="12">Uncharacterized protein</fullName>
    </submittedName>
</protein>
<feature type="domain" description="Antistasin-like" evidence="10">
    <location>
        <begin position="61"/>
        <end position="86"/>
    </location>
</feature>
<evidence type="ECO:0000259" key="8">
    <source>
        <dbReference type="PROSITE" id="PS50279"/>
    </source>
</evidence>
<proteinExistence type="predicted"/>